<feature type="compositionally biased region" description="Basic and acidic residues" evidence="2">
    <location>
        <begin position="539"/>
        <end position="549"/>
    </location>
</feature>
<comment type="caution">
    <text evidence="4">The sequence shown here is derived from an EMBL/GenBank/DDBJ whole genome shotgun (WGS) entry which is preliminary data.</text>
</comment>
<dbReference type="Pfam" id="PF16026">
    <property type="entry name" value="MIEAP"/>
    <property type="match status" value="1"/>
</dbReference>
<name>A0A210Q969_MIZYE</name>
<dbReference type="AlphaFoldDB" id="A0A210Q969"/>
<dbReference type="EMBL" id="NEDP02004526">
    <property type="protein sequence ID" value="OWF45292.1"/>
    <property type="molecule type" value="Genomic_DNA"/>
</dbReference>
<feature type="compositionally biased region" description="Polar residues" evidence="2">
    <location>
        <begin position="183"/>
        <end position="193"/>
    </location>
</feature>
<feature type="region of interest" description="Disordered" evidence="2">
    <location>
        <begin position="152"/>
        <end position="206"/>
    </location>
</feature>
<reference evidence="4 5" key="1">
    <citation type="journal article" date="2017" name="Nat. Ecol. Evol.">
        <title>Scallop genome provides insights into evolution of bilaterian karyotype and development.</title>
        <authorList>
            <person name="Wang S."/>
            <person name="Zhang J."/>
            <person name="Jiao W."/>
            <person name="Li J."/>
            <person name="Xun X."/>
            <person name="Sun Y."/>
            <person name="Guo X."/>
            <person name="Huan P."/>
            <person name="Dong B."/>
            <person name="Zhang L."/>
            <person name="Hu X."/>
            <person name="Sun X."/>
            <person name="Wang J."/>
            <person name="Zhao C."/>
            <person name="Wang Y."/>
            <person name="Wang D."/>
            <person name="Huang X."/>
            <person name="Wang R."/>
            <person name="Lv J."/>
            <person name="Li Y."/>
            <person name="Zhang Z."/>
            <person name="Liu B."/>
            <person name="Lu W."/>
            <person name="Hui Y."/>
            <person name="Liang J."/>
            <person name="Zhou Z."/>
            <person name="Hou R."/>
            <person name="Li X."/>
            <person name="Liu Y."/>
            <person name="Li H."/>
            <person name="Ning X."/>
            <person name="Lin Y."/>
            <person name="Zhao L."/>
            <person name="Xing Q."/>
            <person name="Dou J."/>
            <person name="Li Y."/>
            <person name="Mao J."/>
            <person name="Guo H."/>
            <person name="Dou H."/>
            <person name="Li T."/>
            <person name="Mu C."/>
            <person name="Jiang W."/>
            <person name="Fu Q."/>
            <person name="Fu X."/>
            <person name="Miao Y."/>
            <person name="Liu J."/>
            <person name="Yu Q."/>
            <person name="Li R."/>
            <person name="Liao H."/>
            <person name="Li X."/>
            <person name="Kong Y."/>
            <person name="Jiang Z."/>
            <person name="Chourrout D."/>
            <person name="Li R."/>
            <person name="Bao Z."/>
        </authorList>
    </citation>
    <scope>NUCLEOTIDE SEQUENCE [LARGE SCALE GENOMIC DNA]</scope>
    <source>
        <strain evidence="4 5">PY_sf001</strain>
    </source>
</reference>
<keyword evidence="5" id="KW-1185">Reference proteome</keyword>
<evidence type="ECO:0000259" key="3">
    <source>
        <dbReference type="Pfam" id="PF16026"/>
    </source>
</evidence>
<feature type="region of interest" description="Disordered" evidence="2">
    <location>
        <begin position="388"/>
        <end position="414"/>
    </location>
</feature>
<evidence type="ECO:0000256" key="2">
    <source>
        <dbReference type="SAM" id="MobiDB-lite"/>
    </source>
</evidence>
<organism evidence="4 5">
    <name type="scientific">Mizuhopecten yessoensis</name>
    <name type="common">Japanese scallop</name>
    <name type="synonym">Patinopecten yessoensis</name>
    <dbReference type="NCBI Taxonomy" id="6573"/>
    <lineage>
        <taxon>Eukaryota</taxon>
        <taxon>Metazoa</taxon>
        <taxon>Spiralia</taxon>
        <taxon>Lophotrochozoa</taxon>
        <taxon>Mollusca</taxon>
        <taxon>Bivalvia</taxon>
        <taxon>Autobranchia</taxon>
        <taxon>Pteriomorphia</taxon>
        <taxon>Pectinida</taxon>
        <taxon>Pectinoidea</taxon>
        <taxon>Pectinidae</taxon>
        <taxon>Mizuhopecten</taxon>
    </lineage>
</organism>
<feature type="compositionally biased region" description="Polar residues" evidence="2">
    <location>
        <begin position="571"/>
        <end position="594"/>
    </location>
</feature>
<evidence type="ECO:0000256" key="1">
    <source>
        <dbReference type="SAM" id="Coils"/>
    </source>
</evidence>
<keyword evidence="1" id="KW-0175">Coiled coil</keyword>
<dbReference type="Proteomes" id="UP000242188">
    <property type="component" value="Unassembled WGS sequence"/>
</dbReference>
<accession>A0A210Q969</accession>
<evidence type="ECO:0000313" key="4">
    <source>
        <dbReference type="EMBL" id="OWF45292.1"/>
    </source>
</evidence>
<feature type="coiled-coil region" evidence="1">
    <location>
        <begin position="234"/>
        <end position="261"/>
    </location>
</feature>
<feature type="domain" description="Mitochondria-eating protein C-terminal" evidence="3">
    <location>
        <begin position="299"/>
        <end position="532"/>
    </location>
</feature>
<protein>
    <recommendedName>
        <fullName evidence="3">Mitochondria-eating protein C-terminal domain-containing protein</fullName>
    </recommendedName>
</protein>
<proteinExistence type="predicted"/>
<evidence type="ECO:0000313" key="5">
    <source>
        <dbReference type="Proteomes" id="UP000242188"/>
    </source>
</evidence>
<sequence length="677" mass="76618">MANKWTRQNEHMSNTDRVKHESISSFIKEHVQPILDGWEKDIKNFIISNPKPAPDQRMMVLTIVSRMAEQTKQLQSTYGVYVYTTGYKELPKETRFSQHMLTMTNEWKRDCKHIEKTHSAKHNEKPDQTLGLATLFCEMQVQIQYWMEHLTPSKTKQQQQGTSVAQHGGTDGQQPRHHPQNVPPTTDARQTPSKRPPDGSLTTDERQKLQDEISNLGMKYDSKVAENLEYQKQESQHAADMDKLKKEIERQREELNKQAMANCKVTREKDEALNRLSEIAGQKLRQNNPAITDLSTDNRPTKIAERFKELYANQWTDAFTELTSDHSCSEIKAIDILLGSLDESFDFTASISENQLQRLEHSTQMLTNIEKTDTHGAVMQNRQVDLAKTLPAKSGNRDQTQLQSEHTGDKMQPVPLSPECADLLRQVLKASAPALLPEVQQHFLRDRQAKVKIPEGKRGNAMIEFYKECAAITWYMNVQTPRLYLAPKPTTGTPVQTDLYSLYTQSGEKVDYVVWPACLLHENGPLLAKGILQPFKMERKGGAKEEKKNVASNGRSETQEKGSGSDGKSIIDQNNVNTSSGRKSSTGEGMSDTSTGFENVPFIGGLSESFKVRTVSLSVVGSNSELWTDRCSASHSLSLPRSNAKGRGSRNEYFPLDRRSKEFSDVVSVLMWRIFVL</sequence>
<dbReference type="OrthoDB" id="10504337at2759"/>
<dbReference type="InterPro" id="IPR031981">
    <property type="entry name" value="MIEAP_C"/>
</dbReference>
<gene>
    <name evidence="4" type="ORF">KP79_PYT12739</name>
</gene>
<feature type="region of interest" description="Disordered" evidence="2">
    <location>
        <begin position="539"/>
        <end position="594"/>
    </location>
</feature>
<feature type="compositionally biased region" description="Polar residues" evidence="2">
    <location>
        <begin position="152"/>
        <end position="165"/>
    </location>
</feature>